<accession>A0A9P5PE18</accession>
<reference evidence="2" key="1">
    <citation type="submission" date="2020-11" db="EMBL/GenBank/DDBJ databases">
        <authorList>
            <consortium name="DOE Joint Genome Institute"/>
            <person name="Ahrendt S."/>
            <person name="Riley R."/>
            <person name="Andreopoulos W."/>
            <person name="Labutti K."/>
            <person name="Pangilinan J."/>
            <person name="Ruiz-Duenas F.J."/>
            <person name="Barrasa J.M."/>
            <person name="Sanchez-Garcia M."/>
            <person name="Camarero S."/>
            <person name="Miyauchi S."/>
            <person name="Serrano A."/>
            <person name="Linde D."/>
            <person name="Babiker R."/>
            <person name="Drula E."/>
            <person name="Ayuso-Fernandez I."/>
            <person name="Pacheco R."/>
            <person name="Padilla G."/>
            <person name="Ferreira P."/>
            <person name="Barriuso J."/>
            <person name="Kellner H."/>
            <person name="Castanera R."/>
            <person name="Alfaro M."/>
            <person name="Ramirez L."/>
            <person name="Pisabarro A.G."/>
            <person name="Kuo A."/>
            <person name="Tritt A."/>
            <person name="Lipzen A."/>
            <person name="He G."/>
            <person name="Yan M."/>
            <person name="Ng V."/>
            <person name="Cullen D."/>
            <person name="Martin F."/>
            <person name="Rosso M.-N."/>
            <person name="Henrissat B."/>
            <person name="Hibbett D."/>
            <person name="Martinez A.T."/>
            <person name="Grigoriev I.V."/>
        </authorList>
    </citation>
    <scope>NUCLEOTIDE SEQUENCE</scope>
    <source>
        <strain evidence="2">AH 40177</strain>
    </source>
</reference>
<comment type="caution">
    <text evidence="2">The sequence shown here is derived from an EMBL/GenBank/DDBJ whole genome shotgun (WGS) entry which is preliminary data.</text>
</comment>
<protein>
    <submittedName>
        <fullName evidence="2">Uncharacterized protein</fullName>
    </submittedName>
</protein>
<feature type="chain" id="PRO_5040418157" evidence="1">
    <location>
        <begin position="23"/>
        <end position="152"/>
    </location>
</feature>
<dbReference type="EMBL" id="JADNRY010000196">
    <property type="protein sequence ID" value="KAF9061601.1"/>
    <property type="molecule type" value="Genomic_DNA"/>
</dbReference>
<name>A0A9P5PE18_9AGAR</name>
<dbReference type="InterPro" id="IPR035992">
    <property type="entry name" value="Ricin_B-like_lectins"/>
</dbReference>
<evidence type="ECO:0000256" key="1">
    <source>
        <dbReference type="SAM" id="SignalP"/>
    </source>
</evidence>
<gene>
    <name evidence="2" type="ORF">BDP27DRAFT_1428776</name>
</gene>
<feature type="signal peptide" evidence="1">
    <location>
        <begin position="1"/>
        <end position="22"/>
    </location>
</feature>
<sequence length="152" mass="16179">MFNSILKSGLLAFLLAVTTVKAVLPPQGRTNPTEKIIEFPLAHPIVGSPNQLWDFFPDSENSAIIELVQPKAFLSCSPPIPGTQCAGKPLFSDPTSWVVSQTSGGFLIVDTASGLALTGTGVSGQPVFLSFPQPSSTTSEQVWVFIQAFIDE</sequence>
<dbReference type="Gene3D" id="2.80.10.50">
    <property type="match status" value="1"/>
</dbReference>
<evidence type="ECO:0000313" key="2">
    <source>
        <dbReference type="EMBL" id="KAF9061601.1"/>
    </source>
</evidence>
<organism evidence="2 3">
    <name type="scientific">Rhodocollybia butyracea</name>
    <dbReference type="NCBI Taxonomy" id="206335"/>
    <lineage>
        <taxon>Eukaryota</taxon>
        <taxon>Fungi</taxon>
        <taxon>Dikarya</taxon>
        <taxon>Basidiomycota</taxon>
        <taxon>Agaricomycotina</taxon>
        <taxon>Agaricomycetes</taxon>
        <taxon>Agaricomycetidae</taxon>
        <taxon>Agaricales</taxon>
        <taxon>Marasmiineae</taxon>
        <taxon>Omphalotaceae</taxon>
        <taxon>Rhodocollybia</taxon>
    </lineage>
</organism>
<dbReference type="Proteomes" id="UP000772434">
    <property type="component" value="Unassembled WGS sequence"/>
</dbReference>
<keyword evidence="1" id="KW-0732">Signal</keyword>
<keyword evidence="3" id="KW-1185">Reference proteome</keyword>
<evidence type="ECO:0000313" key="3">
    <source>
        <dbReference type="Proteomes" id="UP000772434"/>
    </source>
</evidence>
<proteinExistence type="predicted"/>
<dbReference type="SUPFAM" id="SSF50370">
    <property type="entry name" value="Ricin B-like lectins"/>
    <property type="match status" value="1"/>
</dbReference>
<dbReference type="AlphaFoldDB" id="A0A9P5PE18"/>